<dbReference type="CDD" id="cd02440">
    <property type="entry name" value="AdoMet_MTases"/>
    <property type="match status" value="1"/>
</dbReference>
<feature type="domain" description="Methyltransferase type 12" evidence="1">
    <location>
        <begin position="47"/>
        <end position="119"/>
    </location>
</feature>
<dbReference type="SUPFAM" id="SSF53335">
    <property type="entry name" value="S-adenosyl-L-methionine-dependent methyltransferases"/>
    <property type="match status" value="1"/>
</dbReference>
<dbReference type="InterPro" id="IPR029063">
    <property type="entry name" value="SAM-dependent_MTases_sf"/>
</dbReference>
<accession>A0A0X3BK26</accession>
<gene>
    <name evidence="2" type="ORF">MMAB1_1065</name>
</gene>
<evidence type="ECO:0000259" key="1">
    <source>
        <dbReference type="Pfam" id="PF08242"/>
    </source>
</evidence>
<dbReference type="Pfam" id="PF08242">
    <property type="entry name" value="Methyltransf_12"/>
    <property type="match status" value="1"/>
</dbReference>
<dbReference type="Proteomes" id="UP000069850">
    <property type="component" value="Chromosome 1"/>
</dbReference>
<evidence type="ECO:0000313" key="3">
    <source>
        <dbReference type="Proteomes" id="UP000069850"/>
    </source>
</evidence>
<dbReference type="GeneID" id="60510427"/>
<dbReference type="KEGG" id="mema:MMAB1_1065"/>
<evidence type="ECO:0000313" key="2">
    <source>
        <dbReference type="EMBL" id="CVK32279.1"/>
    </source>
</evidence>
<dbReference type="Gene3D" id="3.40.50.150">
    <property type="entry name" value="Vaccinia Virus protein VP39"/>
    <property type="match status" value="1"/>
</dbReference>
<dbReference type="RefSeq" id="WP_062262533.1">
    <property type="nucleotide sequence ID" value="NZ_LT158599.1"/>
</dbReference>
<organism evidence="2 3">
    <name type="scientific">Methanoculleus bourgensis</name>
    <dbReference type="NCBI Taxonomy" id="83986"/>
    <lineage>
        <taxon>Archaea</taxon>
        <taxon>Methanobacteriati</taxon>
        <taxon>Methanobacteriota</taxon>
        <taxon>Stenosarchaea group</taxon>
        <taxon>Methanomicrobia</taxon>
        <taxon>Methanomicrobiales</taxon>
        <taxon>Methanomicrobiaceae</taxon>
        <taxon>Methanoculleus</taxon>
    </lineage>
</organism>
<sequence>MDYSDIYRSGEYLRKNPTWDVEDSPWKAKQILRILQELDVHAHTIGEVGCGAGEILVNLQRAMSEDCVFQGYDISPQAIELCRQKSNERLHFIQGDLLKEADIHWDLLLAIDVVEHVEEGLSWIHASS</sequence>
<protein>
    <recommendedName>
        <fullName evidence="1">Methyltransferase type 12 domain-containing protein</fullName>
    </recommendedName>
</protein>
<dbReference type="EMBL" id="LT158599">
    <property type="protein sequence ID" value="CVK32279.1"/>
    <property type="molecule type" value="Genomic_DNA"/>
</dbReference>
<reference evidence="2 3" key="1">
    <citation type="submission" date="2016-01" db="EMBL/GenBank/DDBJ databases">
        <authorList>
            <person name="Manzoor S."/>
        </authorList>
    </citation>
    <scope>NUCLEOTIDE SEQUENCE [LARGE SCALE GENOMIC DNA]</scope>
    <source>
        <strain evidence="2">Methanoculleus sp MAB1</strain>
    </source>
</reference>
<name>A0A0X3BK26_9EURY</name>
<dbReference type="InterPro" id="IPR013217">
    <property type="entry name" value="Methyltransf_12"/>
</dbReference>
<proteinExistence type="predicted"/>
<dbReference type="AlphaFoldDB" id="A0A0X3BK26"/>